<accession>A0AAX6I439</accession>
<evidence type="ECO:0000313" key="2">
    <source>
        <dbReference type="Proteomes" id="UP001140949"/>
    </source>
</evidence>
<comment type="caution">
    <text evidence="1">The sequence shown here is derived from an EMBL/GenBank/DDBJ whole genome shotgun (WGS) entry which is preliminary data.</text>
</comment>
<keyword evidence="2" id="KW-1185">Reference proteome</keyword>
<dbReference type="EMBL" id="JANAVB010005397">
    <property type="protein sequence ID" value="KAJ6847564.1"/>
    <property type="molecule type" value="Genomic_DNA"/>
</dbReference>
<protein>
    <submittedName>
        <fullName evidence="1">Vegetative cell wall protein gp1-like</fullName>
    </submittedName>
</protein>
<reference evidence="1" key="1">
    <citation type="journal article" date="2023" name="GigaByte">
        <title>Genome assembly of the bearded iris, Iris pallida Lam.</title>
        <authorList>
            <person name="Bruccoleri R.E."/>
            <person name="Oakeley E.J."/>
            <person name="Faust A.M.E."/>
            <person name="Altorfer M."/>
            <person name="Dessus-Babus S."/>
            <person name="Burckhardt D."/>
            <person name="Oertli M."/>
            <person name="Naumann U."/>
            <person name="Petersen F."/>
            <person name="Wong J."/>
        </authorList>
    </citation>
    <scope>NUCLEOTIDE SEQUENCE</scope>
    <source>
        <strain evidence="1">GSM-AAB239-AS_SAM_17_03QT</strain>
    </source>
</reference>
<dbReference type="Proteomes" id="UP001140949">
    <property type="component" value="Unassembled WGS sequence"/>
</dbReference>
<organism evidence="1 2">
    <name type="scientific">Iris pallida</name>
    <name type="common">Sweet iris</name>
    <dbReference type="NCBI Taxonomy" id="29817"/>
    <lineage>
        <taxon>Eukaryota</taxon>
        <taxon>Viridiplantae</taxon>
        <taxon>Streptophyta</taxon>
        <taxon>Embryophyta</taxon>
        <taxon>Tracheophyta</taxon>
        <taxon>Spermatophyta</taxon>
        <taxon>Magnoliopsida</taxon>
        <taxon>Liliopsida</taxon>
        <taxon>Asparagales</taxon>
        <taxon>Iridaceae</taxon>
        <taxon>Iridoideae</taxon>
        <taxon>Irideae</taxon>
        <taxon>Iris</taxon>
    </lineage>
</organism>
<proteinExistence type="predicted"/>
<sequence length="10" mass="1170">MAIMTRFSTL</sequence>
<gene>
    <name evidence="1" type="ORF">M6B38_277385</name>
</gene>
<evidence type="ECO:0000313" key="1">
    <source>
        <dbReference type="EMBL" id="KAJ6847564.1"/>
    </source>
</evidence>
<reference evidence="1" key="2">
    <citation type="submission" date="2023-04" db="EMBL/GenBank/DDBJ databases">
        <authorList>
            <person name="Bruccoleri R.E."/>
            <person name="Oakeley E.J."/>
            <person name="Faust A.-M."/>
            <person name="Dessus-Babus S."/>
            <person name="Altorfer M."/>
            <person name="Burckhardt D."/>
            <person name="Oertli M."/>
            <person name="Naumann U."/>
            <person name="Petersen F."/>
            <person name="Wong J."/>
        </authorList>
    </citation>
    <scope>NUCLEOTIDE SEQUENCE</scope>
    <source>
        <strain evidence="1">GSM-AAB239-AS_SAM_17_03QT</strain>
        <tissue evidence="1">Leaf</tissue>
    </source>
</reference>
<name>A0AAX6I439_IRIPA</name>